<protein>
    <submittedName>
        <fullName evidence="1">Histidine phosphatase family protein</fullName>
    </submittedName>
</protein>
<dbReference type="Pfam" id="PF00300">
    <property type="entry name" value="His_Phos_1"/>
    <property type="match status" value="1"/>
</dbReference>
<dbReference type="RefSeq" id="WP_289402382.1">
    <property type="nucleotide sequence ID" value="NZ_JAQIBC010000008.1"/>
</dbReference>
<dbReference type="CDD" id="cd07067">
    <property type="entry name" value="HP_PGM_like"/>
    <property type="match status" value="1"/>
</dbReference>
<dbReference type="InterPro" id="IPR029033">
    <property type="entry name" value="His_PPase_superfam"/>
</dbReference>
<evidence type="ECO:0000313" key="1">
    <source>
        <dbReference type="EMBL" id="MDM5264436.1"/>
    </source>
</evidence>
<organism evidence="1 2">
    <name type="scientific">Sulfurovum xiamenensis</name>
    <dbReference type="NCBI Taxonomy" id="3019066"/>
    <lineage>
        <taxon>Bacteria</taxon>
        <taxon>Pseudomonadati</taxon>
        <taxon>Campylobacterota</taxon>
        <taxon>Epsilonproteobacteria</taxon>
        <taxon>Campylobacterales</taxon>
        <taxon>Sulfurovaceae</taxon>
        <taxon>Sulfurovum</taxon>
    </lineage>
</organism>
<dbReference type="PANTHER" id="PTHR47623:SF1">
    <property type="entry name" value="OS09G0287300 PROTEIN"/>
    <property type="match status" value="1"/>
</dbReference>
<dbReference type="SUPFAM" id="SSF53254">
    <property type="entry name" value="Phosphoglycerate mutase-like"/>
    <property type="match status" value="1"/>
</dbReference>
<name>A0ABT7QTN4_9BACT</name>
<dbReference type="Proteomes" id="UP001169066">
    <property type="component" value="Unassembled WGS sequence"/>
</dbReference>
<dbReference type="PANTHER" id="PTHR47623">
    <property type="entry name" value="OS09G0287300 PROTEIN"/>
    <property type="match status" value="1"/>
</dbReference>
<keyword evidence="2" id="KW-1185">Reference proteome</keyword>
<dbReference type="Gene3D" id="3.40.50.1240">
    <property type="entry name" value="Phosphoglycerate mutase-like"/>
    <property type="match status" value="1"/>
</dbReference>
<accession>A0ABT7QTN4</accession>
<proteinExistence type="predicted"/>
<gene>
    <name evidence="1" type="ORF">PF327_09530</name>
</gene>
<sequence length="178" mass="20616">MKTLYLIRHAKSDWSDGSLSDFERGLKKKGHKDLDTISSYMSLQRLKPDLILSSLALRAQTTADQLGKKIGYEGRIHYMEELYNSRPETLMNILTLQDDSYETIFLVGHNPELTEFANFLIETNFSKLPTLGVLAINLNIDSWNDISEKCGEIDFFIQPKQFKYYMPKQIRTTLPQEK</sequence>
<reference evidence="1" key="1">
    <citation type="submission" date="2023-01" db="EMBL/GenBank/DDBJ databases">
        <title>Sulfurovum sp. XTW-4 genome assembly.</title>
        <authorList>
            <person name="Wang J."/>
        </authorList>
    </citation>
    <scope>NUCLEOTIDE SEQUENCE</scope>
    <source>
        <strain evidence="1">XTW-4</strain>
    </source>
</reference>
<comment type="caution">
    <text evidence="1">The sequence shown here is derived from an EMBL/GenBank/DDBJ whole genome shotgun (WGS) entry which is preliminary data.</text>
</comment>
<evidence type="ECO:0000313" key="2">
    <source>
        <dbReference type="Proteomes" id="UP001169066"/>
    </source>
</evidence>
<dbReference type="InterPro" id="IPR013078">
    <property type="entry name" value="His_Pase_superF_clade-1"/>
</dbReference>
<dbReference type="EMBL" id="JAQIBC010000008">
    <property type="protein sequence ID" value="MDM5264436.1"/>
    <property type="molecule type" value="Genomic_DNA"/>
</dbReference>